<dbReference type="PROSITE" id="PS50850">
    <property type="entry name" value="MFS"/>
    <property type="match status" value="1"/>
</dbReference>
<feature type="transmembrane region" description="Helical" evidence="7">
    <location>
        <begin position="279"/>
        <end position="302"/>
    </location>
</feature>
<feature type="transmembrane region" description="Helical" evidence="7">
    <location>
        <begin position="375"/>
        <end position="398"/>
    </location>
</feature>
<evidence type="ECO:0000259" key="8">
    <source>
        <dbReference type="PROSITE" id="PS50850"/>
    </source>
</evidence>
<evidence type="ECO:0000256" key="2">
    <source>
        <dbReference type="ARBA" id="ARBA00022448"/>
    </source>
</evidence>
<dbReference type="PANTHER" id="PTHR23502">
    <property type="entry name" value="MAJOR FACILITATOR SUPERFAMILY"/>
    <property type="match status" value="1"/>
</dbReference>
<feature type="domain" description="Major facilitator superfamily (MFS) profile" evidence="8">
    <location>
        <begin position="37"/>
        <end position="427"/>
    </location>
</feature>
<evidence type="ECO:0000256" key="1">
    <source>
        <dbReference type="ARBA" id="ARBA00004141"/>
    </source>
</evidence>
<evidence type="ECO:0000256" key="7">
    <source>
        <dbReference type="SAM" id="Phobius"/>
    </source>
</evidence>
<feature type="transmembrane region" description="Helical" evidence="7">
    <location>
        <begin position="70"/>
        <end position="91"/>
    </location>
</feature>
<comment type="subcellular location">
    <subcellularLocation>
        <location evidence="1">Membrane</location>
        <topology evidence="1">Multi-pass membrane protein</topology>
    </subcellularLocation>
</comment>
<feature type="transmembrane region" description="Helical" evidence="7">
    <location>
        <begin position="103"/>
        <end position="122"/>
    </location>
</feature>
<organism evidence="9 10">
    <name type="scientific">Anaeramoeba flamelloides</name>
    <dbReference type="NCBI Taxonomy" id="1746091"/>
    <lineage>
        <taxon>Eukaryota</taxon>
        <taxon>Metamonada</taxon>
        <taxon>Anaeramoebidae</taxon>
        <taxon>Anaeramoeba</taxon>
    </lineage>
</organism>
<feature type="compositionally biased region" description="Basic and acidic residues" evidence="6">
    <location>
        <begin position="462"/>
        <end position="473"/>
    </location>
</feature>
<feature type="transmembrane region" description="Helical" evidence="7">
    <location>
        <begin position="314"/>
        <end position="333"/>
    </location>
</feature>
<dbReference type="GO" id="GO:0005886">
    <property type="term" value="C:plasma membrane"/>
    <property type="evidence" value="ECO:0007669"/>
    <property type="project" value="TreeGrafter"/>
</dbReference>
<dbReference type="EMBL" id="JANTQA010000063">
    <property type="protein sequence ID" value="KAJ3427503.1"/>
    <property type="molecule type" value="Genomic_DNA"/>
</dbReference>
<evidence type="ECO:0000313" key="10">
    <source>
        <dbReference type="Proteomes" id="UP001146793"/>
    </source>
</evidence>
<feature type="region of interest" description="Disordered" evidence="6">
    <location>
        <begin position="450"/>
        <end position="473"/>
    </location>
</feature>
<evidence type="ECO:0000256" key="4">
    <source>
        <dbReference type="ARBA" id="ARBA00022989"/>
    </source>
</evidence>
<name>A0AAV7YIU8_9EUKA</name>
<accession>A0AAV7YIU8</accession>
<dbReference type="Proteomes" id="UP001146793">
    <property type="component" value="Unassembled WGS sequence"/>
</dbReference>
<evidence type="ECO:0000256" key="5">
    <source>
        <dbReference type="ARBA" id="ARBA00023136"/>
    </source>
</evidence>
<evidence type="ECO:0000313" key="9">
    <source>
        <dbReference type="EMBL" id="KAJ3427503.1"/>
    </source>
</evidence>
<keyword evidence="3 7" id="KW-0812">Transmembrane</keyword>
<feature type="transmembrane region" description="Helical" evidence="7">
    <location>
        <begin position="339"/>
        <end position="368"/>
    </location>
</feature>
<feature type="transmembrane region" description="Helical" evidence="7">
    <location>
        <begin position="37"/>
        <end position="58"/>
    </location>
</feature>
<feature type="transmembrane region" description="Helical" evidence="7">
    <location>
        <begin position="128"/>
        <end position="147"/>
    </location>
</feature>
<dbReference type="AlphaFoldDB" id="A0AAV7YIU8"/>
<dbReference type="InterPro" id="IPR011701">
    <property type="entry name" value="MFS"/>
</dbReference>
<keyword evidence="5 7" id="KW-0472">Membrane</keyword>
<keyword evidence="2" id="KW-0813">Transport</keyword>
<proteinExistence type="predicted"/>
<feature type="transmembrane region" description="Helical" evidence="7">
    <location>
        <begin position="191"/>
        <end position="211"/>
    </location>
</feature>
<dbReference type="InterPro" id="IPR036259">
    <property type="entry name" value="MFS_trans_sf"/>
</dbReference>
<dbReference type="SUPFAM" id="SSF103473">
    <property type="entry name" value="MFS general substrate transporter"/>
    <property type="match status" value="1"/>
</dbReference>
<dbReference type="GO" id="GO:0022857">
    <property type="term" value="F:transmembrane transporter activity"/>
    <property type="evidence" value="ECO:0007669"/>
    <property type="project" value="InterPro"/>
</dbReference>
<dbReference type="PROSITE" id="PS00216">
    <property type="entry name" value="SUGAR_TRANSPORT_1"/>
    <property type="match status" value="1"/>
</dbReference>
<feature type="transmembrane region" description="Helical" evidence="7">
    <location>
        <begin position="242"/>
        <end position="267"/>
    </location>
</feature>
<protein>
    <submittedName>
        <fullName evidence="9">Major facilitator superfamily</fullName>
    </submittedName>
</protein>
<sequence>MSESHDKNDLLETKEKTKEETKEGTEITKPKSRFPPVLLLLMSLLFIPVFNFFSYLPALPNIHKYFSTSWNIAILTTSLYQIVVGFSPLIIGPSSDFFGRRKVIITCSFFYLVLSLICLLSTSIEMFIVGRVIQGFFICGEISVIYASVSEILPPEKVGLGLSALSFSITCTIMISPTIGGLLVNSYSWKGLFILYLILGSYSIIVSFFFFKETKKTKRKYEFKKLVSSWVYPLKYYFKKRLVLSILIEAFSVGLINFQIVIVPLIVDKYYNYSETVMGLSLIPNGVGGLIGAFFSGPLIDYFYKKYNSVGSRLIVGFISNIGFGIAFFFFGLSLLRSFYAFLVCELILNFFLIFIINSTVSFLFDIYPTKTSSLYATIVLTESIFSMITSQLSISALSSPFKWFIIGSLIQLLIVSPTSFIILKKNWGKKREEHGEQDEKELLNLTDIDDGIANNNNNNKLENEGEIKSNQK</sequence>
<evidence type="ECO:0000256" key="3">
    <source>
        <dbReference type="ARBA" id="ARBA00022692"/>
    </source>
</evidence>
<reference evidence="9" key="1">
    <citation type="submission" date="2022-08" db="EMBL/GenBank/DDBJ databases">
        <title>Novel sulphate-reducing endosymbionts in the free-living metamonad Anaeramoeba.</title>
        <authorList>
            <person name="Jerlstrom-Hultqvist J."/>
            <person name="Cepicka I."/>
            <person name="Gallot-Lavallee L."/>
            <person name="Salas-Leiva D."/>
            <person name="Curtis B.A."/>
            <person name="Zahonova K."/>
            <person name="Pipaliya S."/>
            <person name="Dacks J."/>
            <person name="Roger A.J."/>
        </authorList>
    </citation>
    <scope>NUCLEOTIDE SEQUENCE</scope>
    <source>
        <strain evidence="9">Busselton2</strain>
    </source>
</reference>
<dbReference type="PANTHER" id="PTHR23502:SF132">
    <property type="entry name" value="POLYAMINE TRANSPORTER 2-RELATED"/>
    <property type="match status" value="1"/>
</dbReference>
<feature type="transmembrane region" description="Helical" evidence="7">
    <location>
        <begin position="404"/>
        <end position="424"/>
    </location>
</feature>
<feature type="region of interest" description="Disordered" evidence="6">
    <location>
        <begin position="1"/>
        <end position="26"/>
    </location>
</feature>
<comment type="caution">
    <text evidence="9">The sequence shown here is derived from an EMBL/GenBank/DDBJ whole genome shotgun (WGS) entry which is preliminary data.</text>
</comment>
<dbReference type="InterPro" id="IPR005829">
    <property type="entry name" value="Sugar_transporter_CS"/>
</dbReference>
<dbReference type="Gene3D" id="1.20.1720.10">
    <property type="entry name" value="Multidrug resistance protein D"/>
    <property type="match status" value="1"/>
</dbReference>
<feature type="transmembrane region" description="Helical" evidence="7">
    <location>
        <begin position="159"/>
        <end position="179"/>
    </location>
</feature>
<dbReference type="GO" id="GO:0140115">
    <property type="term" value="P:export across plasma membrane"/>
    <property type="evidence" value="ECO:0007669"/>
    <property type="project" value="UniProtKB-ARBA"/>
</dbReference>
<dbReference type="Pfam" id="PF07690">
    <property type="entry name" value="MFS_1"/>
    <property type="match status" value="1"/>
</dbReference>
<gene>
    <name evidence="9" type="ORF">M0812_27090</name>
</gene>
<dbReference type="InterPro" id="IPR020846">
    <property type="entry name" value="MFS_dom"/>
</dbReference>
<keyword evidence="4 7" id="KW-1133">Transmembrane helix</keyword>
<dbReference type="GO" id="GO:0042908">
    <property type="term" value="P:xenobiotic transport"/>
    <property type="evidence" value="ECO:0007669"/>
    <property type="project" value="UniProtKB-ARBA"/>
</dbReference>
<evidence type="ECO:0000256" key="6">
    <source>
        <dbReference type="SAM" id="MobiDB-lite"/>
    </source>
</evidence>